<dbReference type="OrthoDB" id="9815607at2"/>
<evidence type="ECO:0000313" key="13">
    <source>
        <dbReference type="EMBL" id="SFU49618.1"/>
    </source>
</evidence>
<evidence type="ECO:0000256" key="10">
    <source>
        <dbReference type="ARBA" id="ARBA00022989"/>
    </source>
</evidence>
<evidence type="ECO:0000256" key="4">
    <source>
        <dbReference type="ARBA" id="ARBA00016461"/>
    </source>
</evidence>
<feature type="transmembrane region" description="Helical" evidence="12">
    <location>
        <begin position="15"/>
        <end position="37"/>
    </location>
</feature>
<dbReference type="InterPro" id="IPR052075">
    <property type="entry name" value="Heme_exporter_D"/>
</dbReference>
<evidence type="ECO:0000256" key="12">
    <source>
        <dbReference type="RuleBase" id="RU363101"/>
    </source>
</evidence>
<dbReference type="InterPro" id="IPR007078">
    <property type="entry name" value="Haem_export_protD_CcmD"/>
</dbReference>
<comment type="function">
    <text evidence="1 12">Required for the export of heme to the periplasm for the biogenesis of c-type cytochromes.</text>
</comment>
<evidence type="ECO:0000256" key="9">
    <source>
        <dbReference type="ARBA" id="ARBA00022748"/>
    </source>
</evidence>
<dbReference type="PANTHER" id="PTHR37531:SF1">
    <property type="entry name" value="HEME EXPORTER PROTEIN D"/>
    <property type="match status" value="1"/>
</dbReference>
<dbReference type="AlphaFoldDB" id="A0A1I7GME4"/>
<evidence type="ECO:0000256" key="3">
    <source>
        <dbReference type="ARBA" id="ARBA00008741"/>
    </source>
</evidence>
<keyword evidence="5 12" id="KW-0813">Transport</keyword>
<keyword evidence="8 12" id="KW-0812">Transmembrane</keyword>
<evidence type="ECO:0000256" key="2">
    <source>
        <dbReference type="ARBA" id="ARBA00004377"/>
    </source>
</evidence>
<evidence type="ECO:0000256" key="11">
    <source>
        <dbReference type="ARBA" id="ARBA00023136"/>
    </source>
</evidence>
<name>A0A1I7GME4_9PROT</name>
<keyword evidence="11 12" id="KW-0472">Membrane</keyword>
<evidence type="ECO:0000256" key="6">
    <source>
        <dbReference type="ARBA" id="ARBA00022475"/>
    </source>
</evidence>
<evidence type="ECO:0000256" key="5">
    <source>
        <dbReference type="ARBA" id="ARBA00022448"/>
    </source>
</evidence>
<dbReference type="GO" id="GO:1903607">
    <property type="term" value="P:cytochrome c biosynthetic process"/>
    <property type="evidence" value="ECO:0007669"/>
    <property type="project" value="TreeGrafter"/>
</dbReference>
<dbReference type="Proteomes" id="UP000183926">
    <property type="component" value="Unassembled WGS sequence"/>
</dbReference>
<evidence type="ECO:0000256" key="7">
    <source>
        <dbReference type="ARBA" id="ARBA00022519"/>
    </source>
</evidence>
<comment type="similarity">
    <text evidence="3 12">Belongs to the CcmD/CycX/HelD family.</text>
</comment>
<keyword evidence="7 12" id="KW-0997">Cell inner membrane</keyword>
<dbReference type="GO" id="GO:0017004">
    <property type="term" value="P:cytochrome complex assembly"/>
    <property type="evidence" value="ECO:0007669"/>
    <property type="project" value="UniProtKB-KW"/>
</dbReference>
<reference evidence="13 14" key="1">
    <citation type="submission" date="2016-10" db="EMBL/GenBank/DDBJ databases">
        <authorList>
            <person name="de Groot N.N."/>
        </authorList>
    </citation>
    <scope>NUCLEOTIDE SEQUENCE [LARGE SCALE GENOMIC DNA]</scope>
    <source>
        <strain evidence="13 14">Nm24</strain>
    </source>
</reference>
<evidence type="ECO:0000313" key="14">
    <source>
        <dbReference type="Proteomes" id="UP000183926"/>
    </source>
</evidence>
<dbReference type="GO" id="GO:0015886">
    <property type="term" value="P:heme transport"/>
    <property type="evidence" value="ECO:0007669"/>
    <property type="project" value="InterPro"/>
</dbReference>
<evidence type="ECO:0000256" key="1">
    <source>
        <dbReference type="ARBA" id="ARBA00002442"/>
    </source>
</evidence>
<proteinExistence type="inferred from homology"/>
<protein>
    <recommendedName>
        <fullName evidence="4 12">Heme exporter protein D</fullName>
    </recommendedName>
</protein>
<sequence>MKWESLSDFFAMGGYGLYVWGSYLVAMICIIGEVVLIRGRKRTLYKHLGQKRRSILRGEK</sequence>
<gene>
    <name evidence="13" type="ORF">SAMN05216339_10357</name>
</gene>
<accession>A0A1I7GME4</accession>
<organism evidence="13 14">
    <name type="scientific">Nitrosomonas eutropha</name>
    <dbReference type="NCBI Taxonomy" id="916"/>
    <lineage>
        <taxon>Bacteria</taxon>
        <taxon>Pseudomonadati</taxon>
        <taxon>Pseudomonadota</taxon>
        <taxon>Betaproteobacteria</taxon>
        <taxon>Nitrosomonadales</taxon>
        <taxon>Nitrosomonadaceae</taxon>
        <taxon>Nitrosomonas</taxon>
    </lineage>
</organism>
<keyword evidence="10 12" id="KW-1133">Transmembrane helix</keyword>
<comment type="subcellular location">
    <subcellularLocation>
        <location evidence="2 12">Cell inner membrane</location>
        <topology evidence="2 12">Single-pass membrane protein</topology>
    </subcellularLocation>
</comment>
<keyword evidence="9 12" id="KW-0201">Cytochrome c-type biogenesis</keyword>
<evidence type="ECO:0000256" key="8">
    <source>
        <dbReference type="ARBA" id="ARBA00022692"/>
    </source>
</evidence>
<dbReference type="EMBL" id="FPBL01000003">
    <property type="protein sequence ID" value="SFU49618.1"/>
    <property type="molecule type" value="Genomic_DNA"/>
</dbReference>
<dbReference type="PANTHER" id="PTHR37531">
    <property type="entry name" value="HEME EXPORTER PROTEIN D"/>
    <property type="match status" value="1"/>
</dbReference>
<dbReference type="Pfam" id="PF04995">
    <property type="entry name" value="CcmD"/>
    <property type="match status" value="1"/>
</dbReference>
<dbReference type="NCBIfam" id="TIGR03141">
    <property type="entry name" value="cytochro_ccmD"/>
    <property type="match status" value="1"/>
</dbReference>
<dbReference type="GO" id="GO:0005886">
    <property type="term" value="C:plasma membrane"/>
    <property type="evidence" value="ECO:0007669"/>
    <property type="project" value="UniProtKB-SubCell"/>
</dbReference>
<keyword evidence="6 12" id="KW-1003">Cell membrane</keyword>